<feature type="domain" description="Phage shock protein PspC N-terminal" evidence="7">
    <location>
        <begin position="15"/>
        <end position="67"/>
    </location>
</feature>
<organism evidence="8 9">
    <name type="scientific">Mycetocola reblochoni REB411</name>
    <dbReference type="NCBI Taxonomy" id="1255698"/>
    <lineage>
        <taxon>Bacteria</taxon>
        <taxon>Bacillati</taxon>
        <taxon>Actinomycetota</taxon>
        <taxon>Actinomycetes</taxon>
        <taxon>Micrococcales</taxon>
        <taxon>Microbacteriaceae</taxon>
        <taxon>Mycetocola</taxon>
    </lineage>
</organism>
<evidence type="ECO:0000313" key="8">
    <source>
        <dbReference type="EMBL" id="SJN23431.1"/>
    </source>
</evidence>
<reference evidence="9" key="1">
    <citation type="submission" date="2017-02" db="EMBL/GenBank/DDBJ databases">
        <authorList>
            <person name="Dridi B."/>
        </authorList>
    </citation>
    <scope>NUCLEOTIDE SEQUENCE [LARGE SCALE GENOMIC DNA]</scope>
    <source>
        <strain evidence="9">EB411</strain>
    </source>
</reference>
<keyword evidence="3 6" id="KW-0812">Transmembrane</keyword>
<sequence>MANSFFDTLRRSPIRRGPERVVGGICGGIANRFDWNPWVVRLLTLVAFLLPVIGVGLYIVLWLFLPRWDGSIIVERLLSRGRNG</sequence>
<evidence type="ECO:0000256" key="6">
    <source>
        <dbReference type="SAM" id="Phobius"/>
    </source>
</evidence>
<name>A0A1R4IU81_9MICO</name>
<keyword evidence="4 6" id="KW-1133">Transmembrane helix</keyword>
<dbReference type="Proteomes" id="UP000196778">
    <property type="component" value="Unassembled WGS sequence"/>
</dbReference>
<protein>
    <submittedName>
        <fullName evidence="8">Phage shock protein C, PspC</fullName>
    </submittedName>
</protein>
<evidence type="ECO:0000256" key="2">
    <source>
        <dbReference type="ARBA" id="ARBA00022475"/>
    </source>
</evidence>
<evidence type="ECO:0000256" key="5">
    <source>
        <dbReference type="ARBA" id="ARBA00023136"/>
    </source>
</evidence>
<evidence type="ECO:0000313" key="9">
    <source>
        <dbReference type="Proteomes" id="UP000196778"/>
    </source>
</evidence>
<keyword evidence="2" id="KW-1003">Cell membrane</keyword>
<evidence type="ECO:0000256" key="4">
    <source>
        <dbReference type="ARBA" id="ARBA00022989"/>
    </source>
</evidence>
<dbReference type="InterPro" id="IPR052027">
    <property type="entry name" value="PspC"/>
</dbReference>
<evidence type="ECO:0000259" key="7">
    <source>
        <dbReference type="Pfam" id="PF04024"/>
    </source>
</evidence>
<evidence type="ECO:0000256" key="1">
    <source>
        <dbReference type="ARBA" id="ARBA00004162"/>
    </source>
</evidence>
<proteinExistence type="predicted"/>
<dbReference type="EMBL" id="FUKR01000022">
    <property type="protein sequence ID" value="SJN23431.1"/>
    <property type="molecule type" value="Genomic_DNA"/>
</dbReference>
<feature type="transmembrane region" description="Helical" evidence="6">
    <location>
        <begin position="42"/>
        <end position="65"/>
    </location>
</feature>
<dbReference type="PANTHER" id="PTHR33885">
    <property type="entry name" value="PHAGE SHOCK PROTEIN C"/>
    <property type="match status" value="1"/>
</dbReference>
<dbReference type="GO" id="GO:0005886">
    <property type="term" value="C:plasma membrane"/>
    <property type="evidence" value="ECO:0007669"/>
    <property type="project" value="UniProtKB-SubCell"/>
</dbReference>
<dbReference type="AlphaFoldDB" id="A0A1R4IU81"/>
<keyword evidence="5 6" id="KW-0472">Membrane</keyword>
<dbReference type="Pfam" id="PF04024">
    <property type="entry name" value="PspC"/>
    <property type="match status" value="1"/>
</dbReference>
<gene>
    <name evidence="8" type="ORF">FM119_03630</name>
</gene>
<accession>A0A1R4IU81</accession>
<evidence type="ECO:0000256" key="3">
    <source>
        <dbReference type="ARBA" id="ARBA00022692"/>
    </source>
</evidence>
<keyword evidence="9" id="KW-1185">Reference proteome</keyword>
<dbReference type="PANTHER" id="PTHR33885:SF3">
    <property type="entry name" value="PHAGE SHOCK PROTEIN C"/>
    <property type="match status" value="1"/>
</dbReference>
<dbReference type="RefSeq" id="WP_087136321.1">
    <property type="nucleotide sequence ID" value="NZ_FUKR01000022.1"/>
</dbReference>
<dbReference type="InterPro" id="IPR007168">
    <property type="entry name" value="Phageshock_PspC_N"/>
</dbReference>
<comment type="subcellular location">
    <subcellularLocation>
        <location evidence="1">Cell membrane</location>
        <topology evidence="1">Single-pass membrane protein</topology>
    </subcellularLocation>
</comment>
<dbReference type="OrthoDB" id="7359894at2"/>